<sequence>MILTSPTLSCFSRRHCLHFLAISFTILLSACSASAGPDISGTWYFATGQTGGSTTAVYGTLKLEPSGSYEDSHRIAGILTYSKGTYTVNGDTLSLVPEAGKGKPMTYTFTLGQHQDKEGKPFTGLTLKGASDLTFLLTKEKKK</sequence>
<keyword evidence="3" id="KW-1185">Reference proteome</keyword>
<feature type="signal peptide" evidence="1">
    <location>
        <begin position="1"/>
        <end position="35"/>
    </location>
</feature>
<organism evidence="2 3">
    <name type="scientific">Roseimicrobium gellanilyticum</name>
    <dbReference type="NCBI Taxonomy" id="748857"/>
    <lineage>
        <taxon>Bacteria</taxon>
        <taxon>Pseudomonadati</taxon>
        <taxon>Verrucomicrobiota</taxon>
        <taxon>Verrucomicrobiia</taxon>
        <taxon>Verrucomicrobiales</taxon>
        <taxon>Verrucomicrobiaceae</taxon>
        <taxon>Roseimicrobium</taxon>
    </lineage>
</organism>
<protein>
    <recommendedName>
        <fullName evidence="4">Lipocalin-like protein</fullName>
    </recommendedName>
</protein>
<evidence type="ECO:0000313" key="3">
    <source>
        <dbReference type="Proteomes" id="UP000253426"/>
    </source>
</evidence>
<name>A0A366H3L4_9BACT</name>
<evidence type="ECO:0008006" key="4">
    <source>
        <dbReference type="Google" id="ProtNLM"/>
    </source>
</evidence>
<dbReference type="Proteomes" id="UP000253426">
    <property type="component" value="Unassembled WGS sequence"/>
</dbReference>
<evidence type="ECO:0000313" key="2">
    <source>
        <dbReference type="EMBL" id="RBP35888.1"/>
    </source>
</evidence>
<reference evidence="2 3" key="1">
    <citation type="submission" date="2018-06" db="EMBL/GenBank/DDBJ databases">
        <title>Genomic Encyclopedia of Type Strains, Phase IV (KMG-IV): sequencing the most valuable type-strain genomes for metagenomic binning, comparative biology and taxonomic classification.</title>
        <authorList>
            <person name="Goeker M."/>
        </authorList>
    </citation>
    <scope>NUCLEOTIDE SEQUENCE [LARGE SCALE GENOMIC DNA]</scope>
    <source>
        <strain evidence="2 3">DSM 25532</strain>
    </source>
</reference>
<dbReference type="RefSeq" id="WP_113962146.1">
    <property type="nucleotide sequence ID" value="NZ_QNRR01000019.1"/>
</dbReference>
<dbReference type="AlphaFoldDB" id="A0A366H3L4"/>
<dbReference type="EMBL" id="QNRR01000019">
    <property type="protein sequence ID" value="RBP35888.1"/>
    <property type="molecule type" value="Genomic_DNA"/>
</dbReference>
<feature type="chain" id="PRO_5016719789" description="Lipocalin-like protein" evidence="1">
    <location>
        <begin position="36"/>
        <end position="143"/>
    </location>
</feature>
<gene>
    <name evidence="2" type="ORF">DES53_11954</name>
</gene>
<evidence type="ECO:0000256" key="1">
    <source>
        <dbReference type="SAM" id="SignalP"/>
    </source>
</evidence>
<comment type="caution">
    <text evidence="2">The sequence shown here is derived from an EMBL/GenBank/DDBJ whole genome shotgun (WGS) entry which is preliminary data.</text>
</comment>
<keyword evidence="1" id="KW-0732">Signal</keyword>
<proteinExistence type="predicted"/>
<accession>A0A366H3L4</accession>